<feature type="region of interest" description="Disordered" evidence="1">
    <location>
        <begin position="1"/>
        <end position="46"/>
    </location>
</feature>
<keyword evidence="3" id="KW-1185">Reference proteome</keyword>
<evidence type="ECO:0000313" key="2">
    <source>
        <dbReference type="EMBL" id="KAF6211186.1"/>
    </source>
</evidence>
<protein>
    <submittedName>
        <fullName evidence="2">Uncharacterized protein</fullName>
    </submittedName>
</protein>
<evidence type="ECO:0000313" key="3">
    <source>
        <dbReference type="Proteomes" id="UP000466442"/>
    </source>
</evidence>
<organism evidence="2 3">
    <name type="scientific">Apolygus lucorum</name>
    <name type="common">Small green plant bug</name>
    <name type="synonym">Lygocoris lucorum</name>
    <dbReference type="NCBI Taxonomy" id="248454"/>
    <lineage>
        <taxon>Eukaryota</taxon>
        <taxon>Metazoa</taxon>
        <taxon>Ecdysozoa</taxon>
        <taxon>Arthropoda</taxon>
        <taxon>Hexapoda</taxon>
        <taxon>Insecta</taxon>
        <taxon>Pterygota</taxon>
        <taxon>Neoptera</taxon>
        <taxon>Paraneoptera</taxon>
        <taxon>Hemiptera</taxon>
        <taxon>Heteroptera</taxon>
        <taxon>Panheteroptera</taxon>
        <taxon>Cimicomorpha</taxon>
        <taxon>Miridae</taxon>
        <taxon>Mirini</taxon>
        <taxon>Apolygus</taxon>
    </lineage>
</organism>
<dbReference type="Proteomes" id="UP000466442">
    <property type="component" value="Linkage Group LG5"/>
</dbReference>
<name>A0A8S9XSX1_APOLU</name>
<dbReference type="OrthoDB" id="7424049at2759"/>
<feature type="region of interest" description="Disordered" evidence="1">
    <location>
        <begin position="115"/>
        <end position="142"/>
    </location>
</feature>
<comment type="caution">
    <text evidence="2">The sequence shown here is derived from an EMBL/GenBank/DDBJ whole genome shotgun (WGS) entry which is preliminary data.</text>
</comment>
<feature type="compositionally biased region" description="Low complexity" evidence="1">
    <location>
        <begin position="131"/>
        <end position="142"/>
    </location>
</feature>
<sequence length="175" mass="19055">MAWGYWSASAVHDRGRSPRRGNSAVEPDNGLEDEEYPPPMSRRPSLADIEFSGPAVVHVLGGSGGRPPLSLPPPIVPPVVGPGTSGIPPPPAVPRQHECFMHQSSALVHHHQCRVHDLSPSDEEDEPTYATGKSTSSTSQSTNSITCLTSFFKLREKFNIKDKYPPMSFNLQFSL</sequence>
<dbReference type="EMBL" id="WIXP02000005">
    <property type="protein sequence ID" value="KAF6211186.1"/>
    <property type="molecule type" value="Genomic_DNA"/>
</dbReference>
<dbReference type="AlphaFoldDB" id="A0A8S9XSX1"/>
<evidence type="ECO:0000256" key="1">
    <source>
        <dbReference type="SAM" id="MobiDB-lite"/>
    </source>
</evidence>
<proteinExistence type="predicted"/>
<reference evidence="2" key="1">
    <citation type="journal article" date="2021" name="Mol. Ecol. Resour.">
        <title>Apolygus lucorum genome provides insights into omnivorousness and mesophyll feeding.</title>
        <authorList>
            <person name="Liu Y."/>
            <person name="Liu H."/>
            <person name="Wang H."/>
            <person name="Huang T."/>
            <person name="Liu B."/>
            <person name="Yang B."/>
            <person name="Yin L."/>
            <person name="Li B."/>
            <person name="Zhang Y."/>
            <person name="Zhang S."/>
            <person name="Jiang F."/>
            <person name="Zhang X."/>
            <person name="Ren Y."/>
            <person name="Wang B."/>
            <person name="Wang S."/>
            <person name="Lu Y."/>
            <person name="Wu K."/>
            <person name="Fan W."/>
            <person name="Wang G."/>
        </authorList>
    </citation>
    <scope>NUCLEOTIDE SEQUENCE</scope>
    <source>
        <strain evidence="2">12Hb</strain>
    </source>
</reference>
<feature type="region of interest" description="Disordered" evidence="1">
    <location>
        <begin position="73"/>
        <end position="93"/>
    </location>
</feature>
<gene>
    <name evidence="2" type="ORF">GE061_014301</name>
</gene>
<accession>A0A8S9XSX1</accession>